<keyword evidence="3" id="KW-1185">Reference proteome</keyword>
<evidence type="ECO:0000313" key="3">
    <source>
        <dbReference type="Proteomes" id="UP001221898"/>
    </source>
</evidence>
<evidence type="ECO:0000313" key="2">
    <source>
        <dbReference type="EMBL" id="KAJ8411188.1"/>
    </source>
</evidence>
<evidence type="ECO:0000256" key="1">
    <source>
        <dbReference type="SAM" id="MobiDB-lite"/>
    </source>
</evidence>
<accession>A0AAD7SYU0</accession>
<dbReference type="AlphaFoldDB" id="A0AAD7SYU0"/>
<feature type="region of interest" description="Disordered" evidence="1">
    <location>
        <begin position="1"/>
        <end position="88"/>
    </location>
</feature>
<dbReference type="EMBL" id="JAINUG010000023">
    <property type="protein sequence ID" value="KAJ8411188.1"/>
    <property type="molecule type" value="Genomic_DNA"/>
</dbReference>
<organism evidence="2 3">
    <name type="scientific">Aldrovandia affinis</name>
    <dbReference type="NCBI Taxonomy" id="143900"/>
    <lineage>
        <taxon>Eukaryota</taxon>
        <taxon>Metazoa</taxon>
        <taxon>Chordata</taxon>
        <taxon>Craniata</taxon>
        <taxon>Vertebrata</taxon>
        <taxon>Euteleostomi</taxon>
        <taxon>Actinopterygii</taxon>
        <taxon>Neopterygii</taxon>
        <taxon>Teleostei</taxon>
        <taxon>Notacanthiformes</taxon>
        <taxon>Halosauridae</taxon>
        <taxon>Aldrovandia</taxon>
    </lineage>
</organism>
<comment type="caution">
    <text evidence="2">The sequence shown here is derived from an EMBL/GenBank/DDBJ whole genome shotgun (WGS) entry which is preliminary data.</text>
</comment>
<reference evidence="2" key="1">
    <citation type="journal article" date="2023" name="Science">
        <title>Genome structures resolve the early diversification of teleost fishes.</title>
        <authorList>
            <person name="Parey E."/>
            <person name="Louis A."/>
            <person name="Montfort J."/>
            <person name="Bouchez O."/>
            <person name="Roques C."/>
            <person name="Iampietro C."/>
            <person name="Lluch J."/>
            <person name="Castinel A."/>
            <person name="Donnadieu C."/>
            <person name="Desvignes T."/>
            <person name="Floi Bucao C."/>
            <person name="Jouanno E."/>
            <person name="Wen M."/>
            <person name="Mejri S."/>
            <person name="Dirks R."/>
            <person name="Jansen H."/>
            <person name="Henkel C."/>
            <person name="Chen W.J."/>
            <person name="Zahm M."/>
            <person name="Cabau C."/>
            <person name="Klopp C."/>
            <person name="Thompson A.W."/>
            <person name="Robinson-Rechavi M."/>
            <person name="Braasch I."/>
            <person name="Lecointre G."/>
            <person name="Bobe J."/>
            <person name="Postlethwait J.H."/>
            <person name="Berthelot C."/>
            <person name="Roest Crollius H."/>
            <person name="Guiguen Y."/>
        </authorList>
    </citation>
    <scope>NUCLEOTIDE SEQUENCE</scope>
    <source>
        <strain evidence="2">NC1722</strain>
    </source>
</reference>
<dbReference type="Proteomes" id="UP001221898">
    <property type="component" value="Unassembled WGS sequence"/>
</dbReference>
<proteinExistence type="predicted"/>
<name>A0AAD7SYU0_9TELE</name>
<sequence>MRANETSRNGFHCRYKRSGGSQARGTPCPLELDARDAGLPSASKRTATLQAGACRQSSFPTATPSHSVGDMCSNRGTHGMPGSRNSLRHTAGRILPASPWKQLALPVRDPDRRGNGALGGSLPRSVVVACASCQAAVRT</sequence>
<gene>
    <name evidence="2" type="ORF">AAFF_G00171940</name>
</gene>
<protein>
    <submittedName>
        <fullName evidence="2">Uncharacterized protein</fullName>
    </submittedName>
</protein>
<feature type="compositionally biased region" description="Polar residues" evidence="1">
    <location>
        <begin position="43"/>
        <end position="66"/>
    </location>
</feature>